<sequence>MTPSGACLTNPNLPYIAQQQLTTSVNQMCICDRPLCHIVCTRCGFELTGRLQRVCPVHPKKLALMDLRECGNKMCRSVHLVEVPIAQ</sequence>
<dbReference type="EMBL" id="JBGFUD010000074">
    <property type="protein sequence ID" value="MFH4973570.1"/>
    <property type="molecule type" value="Genomic_DNA"/>
</dbReference>
<accession>A0ABD6E2Q4</accession>
<dbReference type="AlphaFoldDB" id="A0ABD6E2Q4"/>
<name>A0ABD6E2Q4_9BILA</name>
<comment type="caution">
    <text evidence="1">The sequence shown here is derived from an EMBL/GenBank/DDBJ whole genome shotgun (WGS) entry which is preliminary data.</text>
</comment>
<organism evidence="1 2">
    <name type="scientific">Gnathostoma spinigerum</name>
    <dbReference type="NCBI Taxonomy" id="75299"/>
    <lineage>
        <taxon>Eukaryota</taxon>
        <taxon>Metazoa</taxon>
        <taxon>Ecdysozoa</taxon>
        <taxon>Nematoda</taxon>
        <taxon>Chromadorea</taxon>
        <taxon>Rhabditida</taxon>
        <taxon>Spirurina</taxon>
        <taxon>Gnathostomatomorpha</taxon>
        <taxon>Gnathostomatoidea</taxon>
        <taxon>Gnathostomatidae</taxon>
        <taxon>Gnathostoma</taxon>
    </lineage>
</organism>
<proteinExistence type="predicted"/>
<gene>
    <name evidence="1" type="ORF">AB6A40_000279</name>
</gene>
<evidence type="ECO:0000313" key="2">
    <source>
        <dbReference type="Proteomes" id="UP001608902"/>
    </source>
</evidence>
<dbReference type="Proteomes" id="UP001608902">
    <property type="component" value="Unassembled WGS sequence"/>
</dbReference>
<protein>
    <submittedName>
        <fullName evidence="1">Uncharacterized protein</fullName>
    </submittedName>
</protein>
<reference evidence="1 2" key="1">
    <citation type="submission" date="2024-08" db="EMBL/GenBank/DDBJ databases">
        <title>Gnathostoma spinigerum genome.</title>
        <authorList>
            <person name="Gonzalez-Bertolin B."/>
            <person name="Monzon S."/>
            <person name="Zaballos A."/>
            <person name="Jimenez P."/>
            <person name="Dekumyoy P."/>
            <person name="Varona S."/>
            <person name="Cuesta I."/>
            <person name="Sumanam S."/>
            <person name="Adisakwattana P."/>
            <person name="Gasser R.B."/>
            <person name="Hernandez-Gonzalez A."/>
            <person name="Young N.D."/>
            <person name="Perteguer M.J."/>
        </authorList>
    </citation>
    <scope>NUCLEOTIDE SEQUENCE [LARGE SCALE GENOMIC DNA]</scope>
    <source>
        <strain evidence="1">AL3</strain>
        <tissue evidence="1">Liver</tissue>
    </source>
</reference>
<evidence type="ECO:0000313" key="1">
    <source>
        <dbReference type="EMBL" id="MFH4973570.1"/>
    </source>
</evidence>
<keyword evidence="2" id="KW-1185">Reference proteome</keyword>